<dbReference type="AlphaFoldDB" id="A0A1H0PW34"/>
<dbReference type="GO" id="GO:0047617">
    <property type="term" value="F:fatty acyl-CoA hydrolase activity"/>
    <property type="evidence" value="ECO:0007669"/>
    <property type="project" value="InterPro"/>
</dbReference>
<dbReference type="SUPFAM" id="SSF54637">
    <property type="entry name" value="Thioesterase/thiol ester dehydrase-isomerase"/>
    <property type="match status" value="1"/>
</dbReference>
<name>A0A1H0PW34_9BURK</name>
<dbReference type="InterPro" id="IPR039298">
    <property type="entry name" value="ACOT13"/>
</dbReference>
<organism evidence="4 5">
    <name type="scientific">Paracidovorax cattleyae</name>
    <dbReference type="NCBI Taxonomy" id="80868"/>
    <lineage>
        <taxon>Bacteria</taxon>
        <taxon>Pseudomonadati</taxon>
        <taxon>Pseudomonadota</taxon>
        <taxon>Betaproteobacteria</taxon>
        <taxon>Burkholderiales</taxon>
        <taxon>Comamonadaceae</taxon>
        <taxon>Paracidovorax</taxon>
    </lineage>
</organism>
<evidence type="ECO:0000256" key="1">
    <source>
        <dbReference type="ARBA" id="ARBA00008324"/>
    </source>
</evidence>
<dbReference type="Gene3D" id="3.10.129.10">
    <property type="entry name" value="Hotdog Thioesterase"/>
    <property type="match status" value="1"/>
</dbReference>
<accession>A0A1H0PW34</accession>
<dbReference type="EMBL" id="FNJL01000007">
    <property type="protein sequence ID" value="SDP09244.1"/>
    <property type="molecule type" value="Genomic_DNA"/>
</dbReference>
<dbReference type="Proteomes" id="UP000199317">
    <property type="component" value="Unassembled WGS sequence"/>
</dbReference>
<keyword evidence="2" id="KW-0378">Hydrolase</keyword>
<dbReference type="InterPro" id="IPR006683">
    <property type="entry name" value="Thioestr_dom"/>
</dbReference>
<evidence type="ECO:0000313" key="4">
    <source>
        <dbReference type="EMBL" id="SDP09244.1"/>
    </source>
</evidence>
<feature type="domain" description="Thioesterase" evidence="3">
    <location>
        <begin position="53"/>
        <end position="128"/>
    </location>
</feature>
<dbReference type="NCBIfam" id="TIGR00369">
    <property type="entry name" value="unchar_dom_1"/>
    <property type="match status" value="1"/>
</dbReference>
<evidence type="ECO:0000256" key="2">
    <source>
        <dbReference type="ARBA" id="ARBA00022801"/>
    </source>
</evidence>
<gene>
    <name evidence="4" type="ORF">SAMN04489708_10780</name>
</gene>
<comment type="similarity">
    <text evidence="1">Belongs to the thioesterase PaaI family.</text>
</comment>
<reference evidence="5" key="1">
    <citation type="submission" date="2016-10" db="EMBL/GenBank/DDBJ databases">
        <authorList>
            <person name="Varghese N."/>
            <person name="Submissions S."/>
        </authorList>
    </citation>
    <scope>NUCLEOTIDE SEQUENCE [LARGE SCALE GENOMIC DNA]</scope>
    <source>
        <strain evidence="5">DSM 17101</strain>
    </source>
</reference>
<dbReference type="InterPro" id="IPR029069">
    <property type="entry name" value="HotDog_dom_sf"/>
</dbReference>
<sequence>MLAASPDPDGVFPVLSFGAEIPFVSHLGFTLHHMQGGESELHYTAQPDHLNSFGVTHGGATMTLMDVAMATAARSDVPPDIGVVTIEMKTSFMQAARGPLVARGRLLHRTTALAFTEASIYDAEGRLCSHATGTFKYMKRPAQPAASVPTD</sequence>
<dbReference type="PANTHER" id="PTHR21660:SF1">
    <property type="entry name" value="ACYL-COENZYME A THIOESTERASE 13"/>
    <property type="match status" value="1"/>
</dbReference>
<dbReference type="Pfam" id="PF03061">
    <property type="entry name" value="4HBT"/>
    <property type="match status" value="1"/>
</dbReference>
<proteinExistence type="inferred from homology"/>
<dbReference type="InterPro" id="IPR003736">
    <property type="entry name" value="PAAI_dom"/>
</dbReference>
<keyword evidence="5" id="KW-1185">Reference proteome</keyword>
<evidence type="ECO:0000313" key="5">
    <source>
        <dbReference type="Proteomes" id="UP000199317"/>
    </source>
</evidence>
<dbReference type="CDD" id="cd03443">
    <property type="entry name" value="PaaI_thioesterase"/>
    <property type="match status" value="1"/>
</dbReference>
<evidence type="ECO:0000259" key="3">
    <source>
        <dbReference type="Pfam" id="PF03061"/>
    </source>
</evidence>
<protein>
    <submittedName>
        <fullName evidence="4">Uncharacterized domain 1-containing protein</fullName>
    </submittedName>
</protein>
<dbReference type="PANTHER" id="PTHR21660">
    <property type="entry name" value="THIOESTERASE SUPERFAMILY MEMBER-RELATED"/>
    <property type="match status" value="1"/>
</dbReference>